<keyword evidence="2" id="KW-1185">Reference proteome</keyword>
<gene>
    <name evidence="1" type="ORF">EVAR_57141_1</name>
</gene>
<organism evidence="1 2">
    <name type="scientific">Eumeta variegata</name>
    <name type="common">Bagworm moth</name>
    <name type="synonym">Eumeta japonica</name>
    <dbReference type="NCBI Taxonomy" id="151549"/>
    <lineage>
        <taxon>Eukaryota</taxon>
        <taxon>Metazoa</taxon>
        <taxon>Ecdysozoa</taxon>
        <taxon>Arthropoda</taxon>
        <taxon>Hexapoda</taxon>
        <taxon>Insecta</taxon>
        <taxon>Pterygota</taxon>
        <taxon>Neoptera</taxon>
        <taxon>Endopterygota</taxon>
        <taxon>Lepidoptera</taxon>
        <taxon>Glossata</taxon>
        <taxon>Ditrysia</taxon>
        <taxon>Tineoidea</taxon>
        <taxon>Psychidae</taxon>
        <taxon>Oiketicinae</taxon>
        <taxon>Eumeta</taxon>
    </lineage>
</organism>
<dbReference type="Proteomes" id="UP000299102">
    <property type="component" value="Unassembled WGS sequence"/>
</dbReference>
<dbReference type="AlphaFoldDB" id="A0A4C1YVH5"/>
<reference evidence="1 2" key="1">
    <citation type="journal article" date="2019" name="Commun. Biol.">
        <title>The bagworm genome reveals a unique fibroin gene that provides high tensile strength.</title>
        <authorList>
            <person name="Kono N."/>
            <person name="Nakamura H."/>
            <person name="Ohtoshi R."/>
            <person name="Tomita M."/>
            <person name="Numata K."/>
            <person name="Arakawa K."/>
        </authorList>
    </citation>
    <scope>NUCLEOTIDE SEQUENCE [LARGE SCALE GENOMIC DNA]</scope>
</reference>
<name>A0A4C1YVH5_EUMVA</name>
<accession>A0A4C1YVH5</accession>
<proteinExistence type="predicted"/>
<dbReference type="EMBL" id="BGZK01001364">
    <property type="protein sequence ID" value="GBP78295.1"/>
    <property type="molecule type" value="Genomic_DNA"/>
</dbReference>
<protein>
    <submittedName>
        <fullName evidence="1">Uncharacterized protein</fullName>
    </submittedName>
</protein>
<evidence type="ECO:0000313" key="1">
    <source>
        <dbReference type="EMBL" id="GBP78295.1"/>
    </source>
</evidence>
<sequence length="78" mass="9224">MNKAFMYGHRLMTQERSCLRGKLHNLHASSPDLIPRHVLLMVPRRFRRLTHDQRPPCDVTTTQRFLDSVLCERTQLVP</sequence>
<comment type="caution">
    <text evidence="1">The sequence shown here is derived from an EMBL/GenBank/DDBJ whole genome shotgun (WGS) entry which is preliminary data.</text>
</comment>
<evidence type="ECO:0000313" key="2">
    <source>
        <dbReference type="Proteomes" id="UP000299102"/>
    </source>
</evidence>